<feature type="transmembrane region" description="Helical" evidence="2">
    <location>
        <begin position="59"/>
        <end position="79"/>
    </location>
</feature>
<dbReference type="EMBL" id="CP106982">
    <property type="protein sequence ID" value="UYF96556.1"/>
    <property type="molecule type" value="Genomic_DNA"/>
</dbReference>
<feature type="transmembrane region" description="Helical" evidence="2">
    <location>
        <begin position="455"/>
        <end position="473"/>
    </location>
</feature>
<evidence type="ECO:0000313" key="3">
    <source>
        <dbReference type="EMBL" id="UYF96556.1"/>
    </source>
</evidence>
<keyword evidence="2" id="KW-0812">Transmembrane</keyword>
<dbReference type="RefSeq" id="WP_185712810.1">
    <property type="nucleotide sequence ID" value="NZ_CP069306.1"/>
</dbReference>
<dbReference type="AlphaFoldDB" id="A0AA46P1D8"/>
<feature type="compositionally biased region" description="Gly residues" evidence="1">
    <location>
        <begin position="213"/>
        <end position="233"/>
    </location>
</feature>
<feature type="transmembrane region" description="Helical" evidence="2">
    <location>
        <begin position="307"/>
        <end position="326"/>
    </location>
</feature>
<evidence type="ECO:0000313" key="4">
    <source>
        <dbReference type="Proteomes" id="UP001163947"/>
    </source>
</evidence>
<dbReference type="GeneID" id="83621299"/>
<organism evidence="3 4">
    <name type="scientific">Rhodococcus aetherivorans</name>
    <dbReference type="NCBI Taxonomy" id="191292"/>
    <lineage>
        <taxon>Bacteria</taxon>
        <taxon>Bacillati</taxon>
        <taxon>Actinomycetota</taxon>
        <taxon>Actinomycetes</taxon>
        <taxon>Mycobacteriales</taxon>
        <taxon>Nocardiaceae</taxon>
        <taxon>Rhodococcus</taxon>
    </lineage>
</organism>
<name>A0AA46P1D8_9NOCA</name>
<gene>
    <name evidence="3" type="ORF">OCS65_12740</name>
</gene>
<feature type="transmembrane region" description="Helical" evidence="2">
    <location>
        <begin position="157"/>
        <end position="175"/>
    </location>
</feature>
<feature type="transmembrane region" description="Helical" evidence="2">
    <location>
        <begin position="124"/>
        <end position="150"/>
    </location>
</feature>
<feature type="transmembrane region" description="Helical" evidence="2">
    <location>
        <begin position="278"/>
        <end position="295"/>
    </location>
</feature>
<feature type="region of interest" description="Disordered" evidence="1">
    <location>
        <begin position="213"/>
        <end position="248"/>
    </location>
</feature>
<accession>A0AA46P1D8</accession>
<feature type="transmembrane region" description="Helical" evidence="2">
    <location>
        <begin position="100"/>
        <end position="118"/>
    </location>
</feature>
<keyword evidence="2" id="KW-1133">Transmembrane helix</keyword>
<dbReference type="Proteomes" id="UP001163947">
    <property type="component" value="Chromosome"/>
</dbReference>
<evidence type="ECO:0000256" key="1">
    <source>
        <dbReference type="SAM" id="MobiDB-lite"/>
    </source>
</evidence>
<feature type="transmembrane region" description="Helical" evidence="2">
    <location>
        <begin position="347"/>
        <end position="366"/>
    </location>
</feature>
<reference evidence="3" key="1">
    <citation type="submission" date="2022-09" db="EMBL/GenBank/DDBJ databases">
        <title>The genome sequence of Rhodococcus aetherivorans N1.</title>
        <authorList>
            <person name="Jiang W."/>
        </authorList>
    </citation>
    <scope>NUCLEOTIDE SEQUENCE</scope>
    <source>
        <strain evidence="3">N1</strain>
    </source>
</reference>
<proteinExistence type="predicted"/>
<feature type="transmembrane region" description="Helical" evidence="2">
    <location>
        <begin position="181"/>
        <end position="203"/>
    </location>
</feature>
<feature type="transmembrane region" description="Helical" evidence="2">
    <location>
        <begin position="399"/>
        <end position="416"/>
    </location>
</feature>
<feature type="transmembrane region" description="Helical" evidence="2">
    <location>
        <begin position="485"/>
        <end position="503"/>
    </location>
</feature>
<protein>
    <submittedName>
        <fullName evidence="3">Permease</fullName>
    </submittedName>
</protein>
<sequence length="504" mass="51242">MTTAHIVFLLGLVSLLVAMALRKNVMIPAVVATFATALAYDGNVANAVMAVFRATLTSGSALFEIFVVIAAVTSMLAAMRSIGADEMMVRPMSRWMINGRVAYVVLFVFTYLLSLFFWPTPALALIGAVLLPAAIKAGLPPLGAALALAISGQGMSIASDYVIGLAPSISASGAGVPADDIAGRALVISLIVGVVAAALAWFLTVRRRMTGGAGTPGTGGGGGHPGSAAGGGARNPVPASAAPAEPTPERAVDVLEDELPGYDEGTRITGRPRLARRWAVGVPAAFAAVLVYMLLGRFTDLVPWSDGAGASLVGGTAMILMALVTVTARRQEALEFCATHFVDGLSYAFKAMGIILPVAGFVYMGIPDYSGAILGLEDGTGPAFLFDAVEGVQGFIPDNGLFVALSMLVIGMAMGLDGSGWAGLPLTGGLAAALAPQSGIDTATLAAIAQNGATWTGGGTLVIWSSLVVVAGFCKVSVTDMVRHLAVPVVTGLVVATLAAVVIW</sequence>
<keyword evidence="2" id="KW-0472">Membrane</keyword>
<evidence type="ECO:0000256" key="2">
    <source>
        <dbReference type="SAM" id="Phobius"/>
    </source>
</evidence>